<evidence type="ECO:0000256" key="1">
    <source>
        <dbReference type="SAM" id="Phobius"/>
    </source>
</evidence>
<dbReference type="Pfam" id="PF09991">
    <property type="entry name" value="DUF2232"/>
    <property type="match status" value="1"/>
</dbReference>
<dbReference type="InterPro" id="IPR018710">
    <property type="entry name" value="DUF2232"/>
</dbReference>
<accession>A0ABZ0L4N3</accession>
<feature type="transmembrane region" description="Helical" evidence="1">
    <location>
        <begin position="210"/>
        <end position="230"/>
    </location>
</feature>
<reference evidence="2 3" key="1">
    <citation type="submission" date="2023-06" db="EMBL/GenBank/DDBJ databases">
        <title>Sporosarcina sp. nov., isolated from Korean tranditional fermented seafood 'Jeotgal'.</title>
        <authorList>
            <person name="Yang A.I."/>
            <person name="Shin N.-R."/>
        </authorList>
    </citation>
    <scope>NUCLEOTIDE SEQUENCE [LARGE SCALE GENOMIC DNA]</scope>
    <source>
        <strain evidence="2 3">T2O-4</strain>
    </source>
</reference>
<feature type="transmembrane region" description="Helical" evidence="1">
    <location>
        <begin position="57"/>
        <end position="87"/>
    </location>
</feature>
<evidence type="ECO:0000313" key="3">
    <source>
        <dbReference type="Proteomes" id="UP001303902"/>
    </source>
</evidence>
<dbReference type="PANTHER" id="PTHR41324">
    <property type="entry name" value="MEMBRANE PROTEIN-RELATED"/>
    <property type="match status" value="1"/>
</dbReference>
<feature type="transmembrane region" description="Helical" evidence="1">
    <location>
        <begin position="166"/>
        <end position="189"/>
    </location>
</feature>
<feature type="transmembrane region" description="Helical" evidence="1">
    <location>
        <begin position="99"/>
        <end position="124"/>
    </location>
</feature>
<keyword evidence="1" id="KW-0472">Membrane</keyword>
<proteinExistence type="predicted"/>
<feature type="transmembrane region" description="Helical" evidence="1">
    <location>
        <begin position="242"/>
        <end position="266"/>
    </location>
</feature>
<gene>
    <name evidence="2" type="ORF">QWT69_17150</name>
</gene>
<keyword evidence="1" id="KW-1133">Transmembrane helix</keyword>
<protein>
    <submittedName>
        <fullName evidence="2">DUF2232 domain-containing protein</fullName>
    </submittedName>
</protein>
<dbReference type="EMBL" id="CP129118">
    <property type="protein sequence ID" value="WOV87549.1"/>
    <property type="molecule type" value="Genomic_DNA"/>
</dbReference>
<dbReference type="RefSeq" id="WP_317967774.1">
    <property type="nucleotide sequence ID" value="NZ_CP129118.1"/>
</dbReference>
<evidence type="ECO:0000313" key="2">
    <source>
        <dbReference type="EMBL" id="WOV87549.1"/>
    </source>
</evidence>
<feature type="transmembrane region" description="Helical" evidence="1">
    <location>
        <begin position="12"/>
        <end position="45"/>
    </location>
</feature>
<dbReference type="PANTHER" id="PTHR41324:SF1">
    <property type="entry name" value="DUF2232 DOMAIN-CONTAINING PROTEIN"/>
    <property type="match status" value="1"/>
</dbReference>
<name>A0ABZ0L4N3_9BACL</name>
<organism evidence="2 3">
    <name type="scientific">Sporosarcina oncorhynchi</name>
    <dbReference type="NCBI Taxonomy" id="3056444"/>
    <lineage>
        <taxon>Bacteria</taxon>
        <taxon>Bacillati</taxon>
        <taxon>Bacillota</taxon>
        <taxon>Bacilli</taxon>
        <taxon>Bacillales</taxon>
        <taxon>Caryophanaceae</taxon>
        <taxon>Sporosarcina</taxon>
    </lineage>
</organism>
<keyword evidence="1" id="KW-0812">Transmembrane</keyword>
<keyword evidence="3" id="KW-1185">Reference proteome</keyword>
<feature type="transmembrane region" description="Helical" evidence="1">
    <location>
        <begin position="273"/>
        <end position="296"/>
    </location>
</feature>
<sequence length="312" mass="35476">MQHQSQKITYGAMMMAFFTVLLVGAFYIPLLGIIIMLLIPLPIILYRLRYDRSSTVFVILAGTLLTLLIGGVPVIPFAFVFGLLGFLIAESLQLGKSKIYTFMASALFFIIIGMVFYVVGVFLFDFNIVNELFDILENTRAELITYFEAAGMAPQLYEGVIENAFVFYRSAVPAIFILGVFVFTYMMVIPNFEVLRRLGHNVPRFSPFRTLKLPVILIFVYGVTILLPYITDLKPESSLYLMYINATVILRTLLLIQGLSLIFYIMHRMKAHWVLTFFTTLLAIAFSPITTLLGILDIGMNVRSFIEKDNRK</sequence>
<dbReference type="Proteomes" id="UP001303902">
    <property type="component" value="Chromosome"/>
</dbReference>